<feature type="domain" description="HTH araC/xylS-type" evidence="5">
    <location>
        <begin position="196"/>
        <end position="297"/>
    </location>
</feature>
<dbReference type="AlphaFoldDB" id="A0A2N7WFJ2"/>
<feature type="region of interest" description="Disordered" evidence="4">
    <location>
        <begin position="295"/>
        <end position="328"/>
    </location>
</feature>
<evidence type="ECO:0000313" key="6">
    <source>
        <dbReference type="EMBL" id="PMS28208.1"/>
    </source>
</evidence>
<evidence type="ECO:0000256" key="1">
    <source>
        <dbReference type="ARBA" id="ARBA00023015"/>
    </source>
</evidence>
<organism evidence="6 7">
    <name type="scientific">Trinickia soli</name>
    <dbReference type="NCBI Taxonomy" id="380675"/>
    <lineage>
        <taxon>Bacteria</taxon>
        <taxon>Pseudomonadati</taxon>
        <taxon>Pseudomonadota</taxon>
        <taxon>Betaproteobacteria</taxon>
        <taxon>Burkholderiales</taxon>
        <taxon>Burkholderiaceae</taxon>
        <taxon>Trinickia</taxon>
    </lineage>
</organism>
<dbReference type="Gene3D" id="1.10.10.60">
    <property type="entry name" value="Homeodomain-like"/>
    <property type="match status" value="4"/>
</dbReference>
<keyword evidence="1" id="KW-0805">Transcription regulation</keyword>
<dbReference type="PANTHER" id="PTHR46796:SF7">
    <property type="entry name" value="ARAC FAMILY TRANSCRIPTIONAL REGULATOR"/>
    <property type="match status" value="1"/>
</dbReference>
<dbReference type="InterPro" id="IPR032783">
    <property type="entry name" value="AraC_lig"/>
</dbReference>
<evidence type="ECO:0000256" key="4">
    <source>
        <dbReference type="SAM" id="MobiDB-lite"/>
    </source>
</evidence>
<dbReference type="GO" id="GO:0003700">
    <property type="term" value="F:DNA-binding transcription factor activity"/>
    <property type="evidence" value="ECO:0007669"/>
    <property type="project" value="InterPro"/>
</dbReference>
<dbReference type="InterPro" id="IPR009057">
    <property type="entry name" value="Homeodomain-like_sf"/>
</dbReference>
<keyword evidence="7" id="KW-1185">Reference proteome</keyword>
<feature type="compositionally biased region" description="Low complexity" evidence="4">
    <location>
        <begin position="295"/>
        <end position="312"/>
    </location>
</feature>
<keyword evidence="3" id="KW-0804">Transcription</keyword>
<evidence type="ECO:0000256" key="3">
    <source>
        <dbReference type="ARBA" id="ARBA00023163"/>
    </source>
</evidence>
<dbReference type="GO" id="GO:0043565">
    <property type="term" value="F:sequence-specific DNA binding"/>
    <property type="evidence" value="ECO:0007669"/>
    <property type="project" value="InterPro"/>
</dbReference>
<dbReference type="InterPro" id="IPR050204">
    <property type="entry name" value="AraC_XylS_family_regulators"/>
</dbReference>
<dbReference type="PANTHER" id="PTHR46796">
    <property type="entry name" value="HTH-TYPE TRANSCRIPTIONAL ACTIVATOR RHAS-RELATED"/>
    <property type="match status" value="1"/>
</dbReference>
<evidence type="ECO:0000313" key="7">
    <source>
        <dbReference type="Proteomes" id="UP000235347"/>
    </source>
</evidence>
<evidence type="ECO:0000259" key="5">
    <source>
        <dbReference type="PROSITE" id="PS01124"/>
    </source>
</evidence>
<dbReference type="Pfam" id="PF12852">
    <property type="entry name" value="Cupin_6"/>
    <property type="match status" value="1"/>
</dbReference>
<dbReference type="PRINTS" id="PR00032">
    <property type="entry name" value="HTHARAC"/>
</dbReference>
<dbReference type="Proteomes" id="UP000235347">
    <property type="component" value="Unassembled WGS sequence"/>
</dbReference>
<protein>
    <recommendedName>
        <fullName evidence="5">HTH araC/xylS-type domain-containing protein</fullName>
    </recommendedName>
</protein>
<evidence type="ECO:0000256" key="2">
    <source>
        <dbReference type="ARBA" id="ARBA00023125"/>
    </source>
</evidence>
<dbReference type="SUPFAM" id="SSF46689">
    <property type="entry name" value="Homeodomain-like"/>
    <property type="match status" value="4"/>
</dbReference>
<keyword evidence="2" id="KW-0238">DNA-binding</keyword>
<gene>
    <name evidence="6" type="ORF">C0Z19_00235</name>
</gene>
<dbReference type="InterPro" id="IPR020449">
    <property type="entry name" value="Tscrpt_reg_AraC-type_HTH"/>
</dbReference>
<feature type="domain" description="HTH araC/xylS-type" evidence="5">
    <location>
        <begin position="343"/>
        <end position="441"/>
    </location>
</feature>
<accession>A0A2N7WFJ2</accession>
<proteinExistence type="predicted"/>
<dbReference type="PROSITE" id="PS01124">
    <property type="entry name" value="HTH_ARAC_FAMILY_2"/>
    <property type="match status" value="2"/>
</dbReference>
<dbReference type="InterPro" id="IPR018060">
    <property type="entry name" value="HTH_AraC"/>
</dbReference>
<comment type="caution">
    <text evidence="6">The sequence shown here is derived from an EMBL/GenBank/DDBJ whole genome shotgun (WGS) entry which is preliminary data.</text>
</comment>
<reference evidence="6 7" key="1">
    <citation type="submission" date="2018-01" db="EMBL/GenBank/DDBJ databases">
        <title>Whole genome analyses suggest that Burkholderia sensu lato contains two further novel genera in the rhizoxinica-symbiotica group Mycetohabitans gen. nov., and Trinickia gen. nov.: implications for the evolution of diazotrophy and nodulation in the Burkholderiaceae.</title>
        <authorList>
            <person name="Estrada-de los Santos P."/>
            <person name="Palmer M."/>
            <person name="Chavez-Ramirez B."/>
            <person name="Beukes C."/>
            <person name="Steenkamp E.T."/>
            <person name="Hirsch A.M."/>
            <person name="Manyaka P."/>
            <person name="Maluk M."/>
            <person name="Lafos M."/>
            <person name="Crook M."/>
            <person name="Gross E."/>
            <person name="Simon M.F."/>
            <person name="Bueno dos Reis Junior F."/>
            <person name="Poole P.S."/>
            <person name="Venter S.N."/>
            <person name="James E.K."/>
        </authorList>
    </citation>
    <scope>NUCLEOTIDE SEQUENCE [LARGE SCALE GENOMIC DNA]</scope>
    <source>
        <strain evidence="6 7">GP25-8</strain>
    </source>
</reference>
<dbReference type="Pfam" id="PF12833">
    <property type="entry name" value="HTH_18"/>
    <property type="match status" value="2"/>
</dbReference>
<sequence length="491" mass="53403">MVDPLAEVVTLLQPSASFSKIVGGAGRWRVRRAESGEPFYCVILEGTCRLDVDGYEPITLQTDDFVLIPSGFGRSMSSIAPPSSKDTVTAPVRLGDGEFRLGTQSGVPDVRFLIGHFLFGSPDAALLVSLLPQLVHIRGDKRLATLVQLVGDESRASRPARDVVLTRLLEVLLIEALRSSAGMAASQGLLRGLADERLAAAIRCMHEKPAHQWTVAQLANEAALSRSAFFDRFSRAVGVAPMEYLLAWRMAMAKNILLRKEGNVAEVAERVGYSSASAFSVAFARVVGVPPTRYASTSTSTSTSILTAPTPTSERRLERHAAPTSEPADAAALQDPALLRRLLRAKDRIDAASHEAWPLKRLAQISGVSEAHFARSFKRAFGLPPHRYLLTRRIEQATTLLRDTDLPITEIAFATGWESLGTFGRIFRDVTGRSPGELREAVQADTPPLALVPACVLKASERPDLTIAVSEKRRREAKATVRPSTKEKEAQ</sequence>
<dbReference type="EMBL" id="PNYB01000001">
    <property type="protein sequence ID" value="PMS28208.1"/>
    <property type="molecule type" value="Genomic_DNA"/>
</dbReference>
<dbReference type="SMART" id="SM00342">
    <property type="entry name" value="HTH_ARAC"/>
    <property type="match status" value="2"/>
</dbReference>
<feature type="region of interest" description="Disordered" evidence="4">
    <location>
        <begin position="470"/>
        <end position="491"/>
    </location>
</feature>
<name>A0A2N7WFJ2_9BURK</name>
<dbReference type="PROSITE" id="PS00041">
    <property type="entry name" value="HTH_ARAC_FAMILY_1"/>
    <property type="match status" value="2"/>
</dbReference>
<dbReference type="InterPro" id="IPR018062">
    <property type="entry name" value="HTH_AraC-typ_CS"/>
</dbReference>